<accession>A0A6J7DDL6</accession>
<evidence type="ECO:0000313" key="2">
    <source>
        <dbReference type="EMBL" id="CAB4636400.1"/>
    </source>
</evidence>
<dbReference type="AlphaFoldDB" id="A0A6J7DDL6"/>
<organism evidence="3">
    <name type="scientific">freshwater metagenome</name>
    <dbReference type="NCBI Taxonomy" id="449393"/>
    <lineage>
        <taxon>unclassified sequences</taxon>
        <taxon>metagenomes</taxon>
        <taxon>ecological metagenomes</taxon>
    </lineage>
</organism>
<dbReference type="EMBL" id="CAFBLL010000091">
    <property type="protein sequence ID" value="CAB4867358.1"/>
    <property type="molecule type" value="Genomic_DNA"/>
</dbReference>
<sequence length="74" mass="8375">MPFSRKYTGFGWILAEFPDNLPLDVETFRSSVPISCGLRGIFANLSDIRRVADNDPGKLEIERFDNPKISTTLK</sequence>
<dbReference type="EMBL" id="CAEZTH010000083">
    <property type="protein sequence ID" value="CAB4565647.1"/>
    <property type="molecule type" value="Genomic_DNA"/>
</dbReference>
<gene>
    <name evidence="1" type="ORF">UFOPK1639_00721</name>
    <name evidence="2" type="ORF">UFOPK2132_00540</name>
    <name evidence="3" type="ORF">UFOPK3389_00530</name>
</gene>
<protein>
    <submittedName>
        <fullName evidence="3">Unannotated protein</fullName>
    </submittedName>
</protein>
<evidence type="ECO:0000313" key="3">
    <source>
        <dbReference type="EMBL" id="CAB4867358.1"/>
    </source>
</evidence>
<reference evidence="3" key="1">
    <citation type="submission" date="2020-05" db="EMBL/GenBank/DDBJ databases">
        <authorList>
            <person name="Chiriac C."/>
            <person name="Salcher M."/>
            <person name="Ghai R."/>
            <person name="Kavagutti S V."/>
        </authorList>
    </citation>
    <scope>NUCLEOTIDE SEQUENCE</scope>
</reference>
<name>A0A6J7DDL6_9ZZZZ</name>
<evidence type="ECO:0000313" key="1">
    <source>
        <dbReference type="EMBL" id="CAB4565647.1"/>
    </source>
</evidence>
<proteinExistence type="predicted"/>
<dbReference type="EMBL" id="CAEZVU010000085">
    <property type="protein sequence ID" value="CAB4636400.1"/>
    <property type="molecule type" value="Genomic_DNA"/>
</dbReference>